<dbReference type="GO" id="GO:0031267">
    <property type="term" value="F:small GTPase binding"/>
    <property type="evidence" value="ECO:0007669"/>
    <property type="project" value="InterPro"/>
</dbReference>
<evidence type="ECO:0000256" key="6">
    <source>
        <dbReference type="ARBA" id="ARBA00022737"/>
    </source>
</evidence>
<dbReference type="GO" id="GO:0005634">
    <property type="term" value="C:nucleus"/>
    <property type="evidence" value="ECO:0007669"/>
    <property type="project" value="UniProtKB-SubCell"/>
</dbReference>
<dbReference type="OrthoDB" id="2016913at2759"/>
<comment type="similarity">
    <text evidence="2">Belongs to the importin beta family.</text>
</comment>
<comment type="subcellular location">
    <subcellularLocation>
        <location evidence="1">Nucleus</location>
    </subcellularLocation>
</comment>
<dbReference type="SMART" id="SM00913">
    <property type="entry name" value="IBN_N"/>
    <property type="match status" value="1"/>
</dbReference>
<keyword evidence="5" id="KW-0813">Transport</keyword>
<evidence type="ECO:0000256" key="2">
    <source>
        <dbReference type="ARBA" id="ARBA00007991"/>
    </source>
</evidence>
<dbReference type="InterPro" id="IPR011989">
    <property type="entry name" value="ARM-like"/>
</dbReference>
<protein>
    <recommendedName>
        <fullName evidence="4">Importin-13</fullName>
    </recommendedName>
</protein>
<keyword evidence="10" id="KW-1185">Reference proteome</keyword>
<dbReference type="Gene3D" id="1.25.10.10">
    <property type="entry name" value="Leucine-rich Repeat Variant"/>
    <property type="match status" value="1"/>
</dbReference>
<dbReference type="GO" id="GO:0006606">
    <property type="term" value="P:protein import into nucleus"/>
    <property type="evidence" value="ECO:0007669"/>
    <property type="project" value="TreeGrafter"/>
</dbReference>
<evidence type="ECO:0000313" key="11">
    <source>
        <dbReference type="RefSeq" id="XP_026291558.2"/>
    </source>
</evidence>
<comment type="subunit">
    <text evidence="3">Interacts with UBC9, RAN, RBM8A, eIF-1A and PAX6.</text>
</comment>
<keyword evidence="6" id="KW-0677">Repeat</keyword>
<dbReference type="GeneID" id="113216071"/>
<dbReference type="Pfam" id="PF08389">
    <property type="entry name" value="Xpo1"/>
    <property type="match status" value="1"/>
</dbReference>
<dbReference type="Pfam" id="PF18773">
    <property type="entry name" value="Importin_rep"/>
    <property type="match status" value="1"/>
</dbReference>
<dbReference type="SUPFAM" id="SSF48371">
    <property type="entry name" value="ARM repeat"/>
    <property type="match status" value="1"/>
</dbReference>
<dbReference type="Pfam" id="PF18806">
    <property type="entry name" value="Importin_rep_3"/>
    <property type="match status" value="1"/>
</dbReference>
<dbReference type="InterPro" id="IPR016024">
    <property type="entry name" value="ARM-type_fold"/>
</dbReference>
<organism evidence="10 11">
    <name type="scientific">Frankliniella occidentalis</name>
    <name type="common">Western flower thrips</name>
    <name type="synonym">Euthrips occidentalis</name>
    <dbReference type="NCBI Taxonomy" id="133901"/>
    <lineage>
        <taxon>Eukaryota</taxon>
        <taxon>Metazoa</taxon>
        <taxon>Ecdysozoa</taxon>
        <taxon>Arthropoda</taxon>
        <taxon>Hexapoda</taxon>
        <taxon>Insecta</taxon>
        <taxon>Pterygota</taxon>
        <taxon>Neoptera</taxon>
        <taxon>Paraneoptera</taxon>
        <taxon>Thysanoptera</taxon>
        <taxon>Terebrantia</taxon>
        <taxon>Thripoidea</taxon>
        <taxon>Thripidae</taxon>
        <taxon>Frankliniella</taxon>
    </lineage>
</organism>
<evidence type="ECO:0000256" key="3">
    <source>
        <dbReference type="ARBA" id="ARBA00011422"/>
    </source>
</evidence>
<evidence type="ECO:0000256" key="5">
    <source>
        <dbReference type="ARBA" id="ARBA00022448"/>
    </source>
</evidence>
<dbReference type="Pfam" id="PF03810">
    <property type="entry name" value="IBN_N"/>
    <property type="match status" value="1"/>
</dbReference>
<dbReference type="RefSeq" id="XP_026291558.2">
    <property type="nucleotide sequence ID" value="XM_026435773.2"/>
</dbReference>
<dbReference type="PANTHER" id="PTHR12363">
    <property type="entry name" value="TRANSPORTIN 3 AND IMPORTIN 13"/>
    <property type="match status" value="1"/>
</dbReference>
<proteinExistence type="inferred from homology"/>
<evidence type="ECO:0000259" key="9">
    <source>
        <dbReference type="PROSITE" id="PS50166"/>
    </source>
</evidence>
<keyword evidence="8" id="KW-0539">Nucleus</keyword>
<dbReference type="PANTHER" id="PTHR12363:SF33">
    <property type="entry name" value="IMPORTIN-13"/>
    <property type="match status" value="1"/>
</dbReference>
<evidence type="ECO:0000256" key="4">
    <source>
        <dbReference type="ARBA" id="ARBA00016020"/>
    </source>
</evidence>
<dbReference type="Pfam" id="PF24140">
    <property type="entry name" value="TPR_TNPO3_IPO13_3rd"/>
    <property type="match status" value="1"/>
</dbReference>
<dbReference type="Proteomes" id="UP000504606">
    <property type="component" value="Unplaced"/>
</dbReference>
<dbReference type="InterPro" id="IPR013598">
    <property type="entry name" value="Exportin-1/Importin-b-like"/>
</dbReference>
<dbReference type="InterPro" id="IPR001494">
    <property type="entry name" value="Importin-beta_N"/>
</dbReference>
<dbReference type="KEGG" id="foc:113216071"/>
<dbReference type="InterPro" id="IPR057942">
    <property type="entry name" value="TPR_TNPO3_IPO13_3rd"/>
</dbReference>
<dbReference type="InterPro" id="IPR040709">
    <property type="entry name" value="Importin_rep_1"/>
</dbReference>
<evidence type="ECO:0000313" key="10">
    <source>
        <dbReference type="Proteomes" id="UP000504606"/>
    </source>
</evidence>
<gene>
    <name evidence="11" type="primary">LOC113216071</name>
</gene>
<evidence type="ECO:0000256" key="7">
    <source>
        <dbReference type="ARBA" id="ARBA00022927"/>
    </source>
</evidence>
<feature type="domain" description="Importin N-terminal" evidence="9">
    <location>
        <begin position="36"/>
        <end position="102"/>
    </location>
</feature>
<dbReference type="InterPro" id="IPR051345">
    <property type="entry name" value="Importin_beta-like_NTR"/>
</dbReference>
<keyword evidence="7" id="KW-0653">Protein transport</keyword>
<dbReference type="AlphaFoldDB" id="A0A6J1TE60"/>
<accession>A0A6J1TE60</accession>
<dbReference type="PROSITE" id="PS50166">
    <property type="entry name" value="IMPORTIN_B_NT"/>
    <property type="match status" value="1"/>
</dbReference>
<sequence>MAEMRLENMALTAENLQMLISHFYSESNNPTEQMRAHSLLSQAQASPAAWSFVWDLLFLNKSAEVQFFAASTLHLKLVKFWPELPAEQRPALREKLMSTIMTFSSGPKIVLSRLCIVMATMALQMLPEDWPNAVEEIVEHLTSSRQTQIHSDRALWILLETLTVLAEETQSSTFQQQHRESVRAKLDQSAPGVFKLLEKTIPDGIPDSSVTNIDNICQAIRCSSAWLQLHLPLSLCSTLSSKLINVVKMCSQGHDTSNAGMADLAVDALTNLLCRPNSHKFPATVMQIMEEYVSLMDIVQVQLNSPEPDEGLVCAVFTLMVSVAENHSHLLLDSLLLPEGASARNTAMRLIQGILQCSNMPGQYPLEENCSQMAFGFWYMLQDDVIGSDPTPYHQLVQLLAPVYATLAEILLHKSMLPERNDLESNWNSEDKESFRCYRQDVADTLLYCYSILHESLLQLYWNKLDAALQSLQTNPTSWRHLETILHGFLSVAEVVPMEEDRFLPNLLAGLKALPLNHLDVRVAGTVLETVGAYAEWINHHPLALRDVMPLLLMGLDCAEVATSATMALKDLTRDCQPSISPFCSPILLAAKQALAAGHLRAAESIRMMHIVGRVLSICPLQDILSYLDEVLLPRVTELQELAHQVPNAHVKANILLRLRMVSTLFSTLDTRLPTDEESGEAGLVVPARTGSGEGDAPEVQPVQVILRWLLPVLKTVIEHWASDEHIMTAVSSSLKYASGTLLDDCKPLLPDMVNLLTAAFCLHPQPSLLDTAKQLLIMFVTDTDHAALMRGMLADCTEVFLRVCRSAPNLSPQSDLIQAFYNMHLKLMKKDIHTVSQAVGNNLSEIFKCGMVSLSLPECGASKASAAYLSYFILGSREVPHMNQIVKEFGHDLTSRILRCIGGETPRQCMDPLIDVLLALNKKYCEDLARWLPTLLSQENFPTPRPTMTEKEQFVQAVLREKANKRKLQDKVRAFSLLCRGLVNEYGEQQSPFF</sequence>
<dbReference type="GO" id="GO:0005737">
    <property type="term" value="C:cytoplasm"/>
    <property type="evidence" value="ECO:0007669"/>
    <property type="project" value="TreeGrafter"/>
</dbReference>
<dbReference type="InterPro" id="IPR040520">
    <property type="entry name" value="Importin_rep_3"/>
</dbReference>
<name>A0A6J1TE60_FRAOC</name>
<evidence type="ECO:0000256" key="1">
    <source>
        <dbReference type="ARBA" id="ARBA00004123"/>
    </source>
</evidence>
<dbReference type="CTD" id="12582"/>
<reference evidence="11" key="1">
    <citation type="submission" date="2025-08" db="UniProtKB">
        <authorList>
            <consortium name="RefSeq"/>
        </authorList>
    </citation>
    <scope>IDENTIFICATION</scope>
    <source>
        <tissue evidence="11">Whole organism</tissue>
    </source>
</reference>
<evidence type="ECO:0000256" key="8">
    <source>
        <dbReference type="ARBA" id="ARBA00023242"/>
    </source>
</evidence>